<feature type="chain" id="PRO_5012475093" evidence="2">
    <location>
        <begin position="16"/>
        <end position="116"/>
    </location>
</feature>
<accession>A0A023FDZ4</accession>
<organism evidence="3">
    <name type="scientific">Amblyomma cajennense</name>
    <name type="common">Cayenne tick</name>
    <name type="synonym">Acarus cajennensis</name>
    <dbReference type="NCBI Taxonomy" id="34607"/>
    <lineage>
        <taxon>Eukaryota</taxon>
        <taxon>Metazoa</taxon>
        <taxon>Ecdysozoa</taxon>
        <taxon>Arthropoda</taxon>
        <taxon>Chelicerata</taxon>
        <taxon>Arachnida</taxon>
        <taxon>Acari</taxon>
        <taxon>Parasitiformes</taxon>
        <taxon>Ixodida</taxon>
        <taxon>Ixodoidea</taxon>
        <taxon>Ixodidae</taxon>
        <taxon>Amblyomminae</taxon>
        <taxon>Amblyomma</taxon>
    </lineage>
</organism>
<dbReference type="AlphaFoldDB" id="A0A023FDZ4"/>
<proteinExistence type="evidence at transcript level"/>
<evidence type="ECO:0000256" key="2">
    <source>
        <dbReference type="SAM" id="SignalP"/>
    </source>
</evidence>
<name>A0A023FDZ4_AMBCJ</name>
<reference evidence="3" key="1">
    <citation type="submission" date="2014-03" db="EMBL/GenBank/DDBJ databases">
        <title>The sialotranscriptome of Amblyomma triste, Amblyomma parvum and Amblyomma cajennense ticks, uncovered by 454-based RNA-seq.</title>
        <authorList>
            <person name="Garcia G.R."/>
            <person name="Gardinassi L.G."/>
            <person name="Ribeiro J.M."/>
            <person name="Anatriello E."/>
            <person name="Ferreira B.R."/>
            <person name="Moreira H.N."/>
            <person name="Mafra C."/>
            <person name="Olegario M.M."/>
            <person name="Szabo P.J."/>
            <person name="Miranda-Santos I.K."/>
            <person name="Maruyama S.R."/>
        </authorList>
    </citation>
    <scope>NUCLEOTIDE SEQUENCE</scope>
    <source>
        <strain evidence="3">Uberlandia</strain>
        <tissue evidence="3">Salivary glands</tissue>
    </source>
</reference>
<keyword evidence="2" id="KW-0732">Signal</keyword>
<feature type="signal peptide" evidence="2">
    <location>
        <begin position="1"/>
        <end position="15"/>
    </location>
</feature>
<evidence type="ECO:0000313" key="3">
    <source>
        <dbReference type="EMBL" id="JAC18979.1"/>
    </source>
</evidence>
<evidence type="ECO:0000256" key="1">
    <source>
        <dbReference type="SAM" id="Phobius"/>
    </source>
</evidence>
<protein>
    <submittedName>
        <fullName evidence="3">Putative secreted protein</fullName>
    </submittedName>
</protein>
<dbReference type="EMBL" id="GBBK01005503">
    <property type="protein sequence ID" value="JAC18979.1"/>
    <property type="molecule type" value="mRNA"/>
</dbReference>
<keyword evidence="1" id="KW-0812">Transmembrane</keyword>
<keyword evidence="1" id="KW-1133">Transmembrane helix</keyword>
<feature type="transmembrane region" description="Helical" evidence="1">
    <location>
        <begin position="25"/>
        <end position="46"/>
    </location>
</feature>
<keyword evidence="1" id="KW-0472">Membrane</keyword>
<sequence>MTCLFSLTVFVSCFAKLLDTDVWSIVWFSPVVFAALLPATACKGINVSKMFGNLNKLASTLYIPLSSSWPPVHQGDLYRPISVQNRLGTCNKCCPFFVRCTELNGIRGFRLRALTI</sequence>